<keyword evidence="3" id="KW-1185">Reference proteome</keyword>
<dbReference type="Proteomes" id="UP000294192">
    <property type="component" value="Unassembled WGS sequence"/>
</dbReference>
<keyword evidence="1" id="KW-1133">Transmembrane helix</keyword>
<proteinExistence type="predicted"/>
<keyword evidence="1" id="KW-0812">Transmembrane</keyword>
<feature type="transmembrane region" description="Helical" evidence="1">
    <location>
        <begin position="42"/>
        <end position="62"/>
    </location>
</feature>
<evidence type="ECO:0000313" key="3">
    <source>
        <dbReference type="Proteomes" id="UP000294192"/>
    </source>
</evidence>
<feature type="transmembrane region" description="Helical" evidence="1">
    <location>
        <begin position="12"/>
        <end position="36"/>
    </location>
</feature>
<organism evidence="2 3">
    <name type="scientific">Mycoplasma marinum</name>
    <dbReference type="NCBI Taxonomy" id="1937190"/>
    <lineage>
        <taxon>Bacteria</taxon>
        <taxon>Bacillati</taxon>
        <taxon>Mycoplasmatota</taxon>
        <taxon>Mollicutes</taxon>
        <taxon>Mycoplasmataceae</taxon>
        <taxon>Mycoplasma</taxon>
    </lineage>
</organism>
<reference evidence="2 3" key="1">
    <citation type="submission" date="2018-02" db="EMBL/GenBank/DDBJ databases">
        <title>Mycoplasma marinum and Mycoplasma todarodis sp. nov., moderately halophilic and psychrotolerant mycoplasmas isolated from cephalopods.</title>
        <authorList>
            <person name="Viver T."/>
        </authorList>
    </citation>
    <scope>NUCLEOTIDE SEQUENCE [LARGE SCALE GENOMIC DNA]</scope>
    <source>
        <strain evidence="2 3">PE</strain>
    </source>
</reference>
<dbReference type="EMBL" id="PSZO01000011">
    <property type="protein sequence ID" value="TCG11184.1"/>
    <property type="molecule type" value="Genomic_DNA"/>
</dbReference>
<name>A0A4R0XL45_9MOLU</name>
<evidence type="ECO:0000256" key="1">
    <source>
        <dbReference type="SAM" id="Phobius"/>
    </source>
</evidence>
<gene>
    <name evidence="2" type="ORF">C4B24_02780</name>
</gene>
<accession>A0A4R0XL45</accession>
<protein>
    <submittedName>
        <fullName evidence="2">Uncharacterized protein</fullName>
    </submittedName>
</protein>
<dbReference type="AlphaFoldDB" id="A0A4R0XL45"/>
<sequence length="155" mass="17756">MKMKKITKKIWIYAINFLIEGIMFNVALAFAIVALVYKNQGFGTWAIVAVSTAAIWLSELIFKHIMWMNMSKIERALYLAIRKHGKKIIEITSSEIKSNGQTDIHEVLTDVDNGLEVQMIINGAGTFINAFIGFKWFIYAKQFHDSHSSFEYITN</sequence>
<evidence type="ECO:0000313" key="2">
    <source>
        <dbReference type="EMBL" id="TCG11184.1"/>
    </source>
</evidence>
<keyword evidence="1" id="KW-0472">Membrane</keyword>
<comment type="caution">
    <text evidence="2">The sequence shown here is derived from an EMBL/GenBank/DDBJ whole genome shotgun (WGS) entry which is preliminary data.</text>
</comment>